<gene>
    <name evidence="9" type="ORF">EPD65_12030</name>
</gene>
<feature type="transmembrane region" description="Helical" evidence="7">
    <location>
        <begin position="232"/>
        <end position="255"/>
    </location>
</feature>
<dbReference type="OrthoDB" id="4668943at2"/>
<proteinExistence type="predicted"/>
<dbReference type="PANTHER" id="PTHR42718:SF46">
    <property type="entry name" value="BLR6921 PROTEIN"/>
    <property type="match status" value="1"/>
</dbReference>
<evidence type="ECO:0000256" key="4">
    <source>
        <dbReference type="ARBA" id="ARBA00022692"/>
    </source>
</evidence>
<dbReference type="PRINTS" id="PR01036">
    <property type="entry name" value="TCRTETB"/>
</dbReference>
<keyword evidence="4 7" id="KW-0812">Transmembrane</keyword>
<keyword evidence="5 7" id="KW-1133">Transmembrane helix</keyword>
<feature type="transmembrane region" description="Helical" evidence="7">
    <location>
        <begin position="147"/>
        <end position="169"/>
    </location>
</feature>
<sequence length="464" mass="47912">MATALTTSPAVRSAPTRGSAIGMGAVLVAQLMLVLDATIVNVALPHIATDLHFSPASLSWVLSAYALAFGGLLLLGGRLGDVLGRRRTFLVGVAIFTAASLTGGLAPWGWLLVTARAFQGVGAALSAPAVLALLTTNAPDEYARTRALALFSAVSSGGGALGLILGGTITETLSWRWTLTINVPIGLVVLALVSRLVQETPRRTDRFDVLGAVTATGGAVALVWTLTRADSVGWLSLQTLAGFGAAVLLFGLLAIAERRHPHPLLRPSLLADRRRIAALVVMANVYAGMLAVFFVLASWFALQLGYSPLRAGLAFLPLPVGVFTMSRITPRLVRAVGRTALILTGVGLLTASYALLLRLDADSTWLSGIFPSVAMLGVGAGLTFMPITATVLDGVPHEYAGSASGLLQTMQQLGGAIGLAVVASVLAAFHVEGDFTAGGHAGIVAGFVLSLLAFASALTLARRR</sequence>
<feature type="transmembrane region" description="Helical" evidence="7">
    <location>
        <begin position="117"/>
        <end position="135"/>
    </location>
</feature>
<dbReference type="PROSITE" id="PS50850">
    <property type="entry name" value="MFS"/>
    <property type="match status" value="1"/>
</dbReference>
<reference evidence="9 10" key="1">
    <citation type="submission" date="2019-03" db="EMBL/GenBank/DDBJ databases">
        <authorList>
            <person name="Kim M.K.M."/>
        </authorList>
    </citation>
    <scope>NUCLEOTIDE SEQUENCE [LARGE SCALE GENOMIC DNA]</scope>
    <source>
        <strain evidence="9 10">18JY15-6</strain>
    </source>
</reference>
<evidence type="ECO:0000313" key="10">
    <source>
        <dbReference type="Proteomes" id="UP000295453"/>
    </source>
</evidence>
<feature type="transmembrane region" description="Helical" evidence="7">
    <location>
        <begin position="89"/>
        <end position="111"/>
    </location>
</feature>
<feature type="transmembrane region" description="Helical" evidence="7">
    <location>
        <begin position="340"/>
        <end position="357"/>
    </location>
</feature>
<keyword evidence="2" id="KW-0813">Transport</keyword>
<feature type="transmembrane region" description="Helical" evidence="7">
    <location>
        <begin position="308"/>
        <end position="328"/>
    </location>
</feature>
<feature type="transmembrane region" description="Helical" evidence="7">
    <location>
        <begin position="209"/>
        <end position="226"/>
    </location>
</feature>
<dbReference type="InterPro" id="IPR020846">
    <property type="entry name" value="MFS_dom"/>
</dbReference>
<dbReference type="GO" id="GO:0022857">
    <property type="term" value="F:transmembrane transporter activity"/>
    <property type="evidence" value="ECO:0007669"/>
    <property type="project" value="InterPro"/>
</dbReference>
<feature type="transmembrane region" description="Helical" evidence="7">
    <location>
        <begin position="56"/>
        <end position="77"/>
    </location>
</feature>
<feature type="transmembrane region" description="Helical" evidence="7">
    <location>
        <begin position="413"/>
        <end position="431"/>
    </location>
</feature>
<feature type="transmembrane region" description="Helical" evidence="7">
    <location>
        <begin position="175"/>
        <end position="197"/>
    </location>
</feature>
<feature type="transmembrane region" description="Helical" evidence="7">
    <location>
        <begin position="21"/>
        <end position="44"/>
    </location>
</feature>
<dbReference type="RefSeq" id="WP_131584460.1">
    <property type="nucleotide sequence ID" value="NZ_SJZJ01000020.1"/>
</dbReference>
<dbReference type="Proteomes" id="UP000295453">
    <property type="component" value="Unassembled WGS sequence"/>
</dbReference>
<dbReference type="CDD" id="cd17321">
    <property type="entry name" value="MFS_MMR_MDR_like"/>
    <property type="match status" value="1"/>
</dbReference>
<evidence type="ECO:0000313" key="9">
    <source>
        <dbReference type="EMBL" id="TCJ22884.1"/>
    </source>
</evidence>
<dbReference type="Gene3D" id="1.20.1250.20">
    <property type="entry name" value="MFS general substrate transporter like domains"/>
    <property type="match status" value="2"/>
</dbReference>
<dbReference type="SUPFAM" id="SSF103473">
    <property type="entry name" value="MFS general substrate transporter"/>
    <property type="match status" value="1"/>
</dbReference>
<comment type="subcellular location">
    <subcellularLocation>
        <location evidence="1">Cell membrane</location>
        <topology evidence="1">Multi-pass membrane protein</topology>
    </subcellularLocation>
</comment>
<organism evidence="9 10">
    <name type="scientific">Nocardioides jejuensis</name>
    <dbReference type="NCBI Taxonomy" id="2502782"/>
    <lineage>
        <taxon>Bacteria</taxon>
        <taxon>Bacillati</taxon>
        <taxon>Actinomycetota</taxon>
        <taxon>Actinomycetes</taxon>
        <taxon>Propionibacteriales</taxon>
        <taxon>Nocardioidaceae</taxon>
        <taxon>Nocardioides</taxon>
    </lineage>
</organism>
<dbReference type="PANTHER" id="PTHR42718">
    <property type="entry name" value="MAJOR FACILITATOR SUPERFAMILY MULTIDRUG TRANSPORTER MFSC"/>
    <property type="match status" value="1"/>
</dbReference>
<protein>
    <submittedName>
        <fullName evidence="9">MFS transporter</fullName>
    </submittedName>
</protein>
<keyword evidence="3" id="KW-1003">Cell membrane</keyword>
<dbReference type="AlphaFoldDB" id="A0A4R1BXU6"/>
<dbReference type="Pfam" id="PF07690">
    <property type="entry name" value="MFS_1"/>
    <property type="match status" value="1"/>
</dbReference>
<evidence type="ECO:0000259" key="8">
    <source>
        <dbReference type="PROSITE" id="PS50850"/>
    </source>
</evidence>
<accession>A0A4R1BXU6</accession>
<keyword evidence="10" id="KW-1185">Reference proteome</keyword>
<evidence type="ECO:0000256" key="6">
    <source>
        <dbReference type="ARBA" id="ARBA00023136"/>
    </source>
</evidence>
<dbReference type="InterPro" id="IPR036259">
    <property type="entry name" value="MFS_trans_sf"/>
</dbReference>
<evidence type="ECO:0000256" key="3">
    <source>
        <dbReference type="ARBA" id="ARBA00022475"/>
    </source>
</evidence>
<evidence type="ECO:0000256" key="2">
    <source>
        <dbReference type="ARBA" id="ARBA00022448"/>
    </source>
</evidence>
<feature type="transmembrane region" description="Helical" evidence="7">
    <location>
        <begin position="276"/>
        <end position="302"/>
    </location>
</feature>
<dbReference type="InterPro" id="IPR011701">
    <property type="entry name" value="MFS"/>
</dbReference>
<name>A0A4R1BXU6_9ACTN</name>
<comment type="caution">
    <text evidence="9">The sequence shown here is derived from an EMBL/GenBank/DDBJ whole genome shotgun (WGS) entry which is preliminary data.</text>
</comment>
<evidence type="ECO:0000256" key="5">
    <source>
        <dbReference type="ARBA" id="ARBA00022989"/>
    </source>
</evidence>
<evidence type="ECO:0000256" key="1">
    <source>
        <dbReference type="ARBA" id="ARBA00004651"/>
    </source>
</evidence>
<keyword evidence="6 7" id="KW-0472">Membrane</keyword>
<feature type="transmembrane region" description="Helical" evidence="7">
    <location>
        <begin position="437"/>
        <end position="461"/>
    </location>
</feature>
<feature type="transmembrane region" description="Helical" evidence="7">
    <location>
        <begin position="369"/>
        <end position="392"/>
    </location>
</feature>
<evidence type="ECO:0000256" key="7">
    <source>
        <dbReference type="SAM" id="Phobius"/>
    </source>
</evidence>
<dbReference type="GO" id="GO:0005886">
    <property type="term" value="C:plasma membrane"/>
    <property type="evidence" value="ECO:0007669"/>
    <property type="project" value="UniProtKB-SubCell"/>
</dbReference>
<feature type="domain" description="Major facilitator superfamily (MFS) profile" evidence="8">
    <location>
        <begin position="22"/>
        <end position="464"/>
    </location>
</feature>
<dbReference type="EMBL" id="SJZJ01000020">
    <property type="protein sequence ID" value="TCJ22884.1"/>
    <property type="molecule type" value="Genomic_DNA"/>
</dbReference>